<evidence type="ECO:0000313" key="3">
    <source>
        <dbReference type="Proteomes" id="UP000238308"/>
    </source>
</evidence>
<name>A0A2T0XBC9_9BURK</name>
<organism evidence="2 3">
    <name type="scientific">Jezberella montanilacus</name>
    <dbReference type="NCBI Taxonomy" id="323426"/>
    <lineage>
        <taxon>Bacteria</taxon>
        <taxon>Pseudomonadati</taxon>
        <taxon>Pseudomonadota</taxon>
        <taxon>Betaproteobacteria</taxon>
        <taxon>Burkholderiales</taxon>
        <taxon>Alcaligenaceae</taxon>
        <taxon>Jezberella</taxon>
    </lineage>
</organism>
<dbReference type="EMBL" id="PVTV01000018">
    <property type="protein sequence ID" value="PRY96248.1"/>
    <property type="molecule type" value="Genomic_DNA"/>
</dbReference>
<feature type="domain" description="Polymerase beta nucleotidyltransferase" evidence="1">
    <location>
        <begin position="10"/>
        <end position="63"/>
    </location>
</feature>
<reference evidence="2 3" key="1">
    <citation type="submission" date="2018-03" db="EMBL/GenBank/DDBJ databases">
        <title>Genomic Encyclopedia of Type Strains, Phase III (KMG-III): the genomes of soil and plant-associated and newly described type strains.</title>
        <authorList>
            <person name="Whitman W."/>
        </authorList>
    </citation>
    <scope>NUCLEOTIDE SEQUENCE [LARGE SCALE GENOMIC DNA]</scope>
    <source>
        <strain evidence="2 3">MWH-P2sevCIIIb</strain>
    </source>
</reference>
<dbReference type="Gene3D" id="3.30.460.10">
    <property type="entry name" value="Beta Polymerase, domain 2"/>
    <property type="match status" value="1"/>
</dbReference>
<dbReference type="Proteomes" id="UP000238308">
    <property type="component" value="Unassembled WGS sequence"/>
</dbReference>
<keyword evidence="2" id="KW-0808">Transferase</keyword>
<keyword evidence="3" id="KW-1185">Reference proteome</keyword>
<dbReference type="GO" id="GO:0016740">
    <property type="term" value="F:transferase activity"/>
    <property type="evidence" value="ECO:0007669"/>
    <property type="project" value="UniProtKB-KW"/>
</dbReference>
<gene>
    <name evidence="2" type="ORF">BCM14_2870</name>
</gene>
<accession>A0A2T0XBC9</accession>
<dbReference type="InterPro" id="IPR041633">
    <property type="entry name" value="Polbeta"/>
</dbReference>
<evidence type="ECO:0000313" key="2">
    <source>
        <dbReference type="EMBL" id="PRY96248.1"/>
    </source>
</evidence>
<dbReference type="InterPro" id="IPR043519">
    <property type="entry name" value="NT_sf"/>
</dbReference>
<dbReference type="CDD" id="cd05403">
    <property type="entry name" value="NT_KNTase_like"/>
    <property type="match status" value="1"/>
</dbReference>
<dbReference type="AlphaFoldDB" id="A0A2T0XBC9"/>
<dbReference type="Pfam" id="PF18765">
    <property type="entry name" value="Polbeta"/>
    <property type="match status" value="1"/>
</dbReference>
<sequence>MRLAPNEHEMIRAAIHQQDALAAVYLFGSRADDRARGGDIDLLVLSKKINLMMKLDMTVRRLNYSAADNLVPLNISLSFATAV</sequence>
<proteinExistence type="predicted"/>
<comment type="caution">
    <text evidence="2">The sequence shown here is derived from an EMBL/GenBank/DDBJ whole genome shotgun (WGS) entry which is preliminary data.</text>
</comment>
<evidence type="ECO:0000259" key="1">
    <source>
        <dbReference type="Pfam" id="PF18765"/>
    </source>
</evidence>
<dbReference type="SUPFAM" id="SSF81301">
    <property type="entry name" value="Nucleotidyltransferase"/>
    <property type="match status" value="1"/>
</dbReference>
<protein>
    <submittedName>
        <fullName evidence="2">Nucleotidyltransferase-like protein</fullName>
    </submittedName>
</protein>